<name>A0AAU9L235_9STRA</name>
<evidence type="ECO:0000313" key="1">
    <source>
        <dbReference type="EMBL" id="CAH0477017.1"/>
    </source>
</evidence>
<comment type="caution">
    <text evidence="1">The sequence shown here is derived from an EMBL/GenBank/DDBJ whole genome shotgun (WGS) entry which is preliminary data.</text>
</comment>
<reference evidence="1" key="1">
    <citation type="submission" date="2021-11" db="EMBL/GenBank/DDBJ databases">
        <authorList>
            <person name="Islam A."/>
            <person name="Islam S."/>
            <person name="Flora M.S."/>
            <person name="Rahman M."/>
            <person name="Ziaur R.M."/>
            <person name="Epstein J.H."/>
            <person name="Hassan M."/>
            <person name="Klassen M."/>
            <person name="Woodard K."/>
            <person name="Webb A."/>
            <person name="Webby R.J."/>
            <person name="El Zowalaty M.E."/>
        </authorList>
    </citation>
    <scope>NUCLEOTIDE SEQUENCE</scope>
    <source>
        <strain evidence="1">Pbs3</strain>
    </source>
</reference>
<gene>
    <name evidence="1" type="ORF">PBS003_LOCUS3776</name>
</gene>
<accession>A0AAU9L235</accession>
<sequence>MRQFFDDTQLVKIAHATSNNPLRDRNGVLHRVVKDLLVSWYESSMIPNAAHLQLNNIEGNIFESDCFAFWLNYVDHFNVEEGRGKGRSRYSALSLLTEKYGNASLVKWLKEAIHTKTLKPVTKPFLDDLTQMLQNTYPEELGILEKVKTMSNIIAADKKRIFVEPEACGWRFDRSDGLVPNSDV</sequence>
<protein>
    <submittedName>
        <fullName evidence="1">Uncharacterized protein</fullName>
    </submittedName>
</protein>
<organism evidence="1 2">
    <name type="scientific">Peronospora belbahrii</name>
    <dbReference type="NCBI Taxonomy" id="622444"/>
    <lineage>
        <taxon>Eukaryota</taxon>
        <taxon>Sar</taxon>
        <taxon>Stramenopiles</taxon>
        <taxon>Oomycota</taxon>
        <taxon>Peronosporomycetes</taxon>
        <taxon>Peronosporales</taxon>
        <taxon>Peronosporaceae</taxon>
        <taxon>Peronospora</taxon>
    </lineage>
</organism>
<dbReference type="AlphaFoldDB" id="A0AAU9L235"/>
<evidence type="ECO:0000313" key="2">
    <source>
        <dbReference type="Proteomes" id="UP001160483"/>
    </source>
</evidence>
<dbReference type="EMBL" id="CAKKTJ010000167">
    <property type="protein sequence ID" value="CAH0477017.1"/>
    <property type="molecule type" value="Genomic_DNA"/>
</dbReference>
<proteinExistence type="predicted"/>
<dbReference type="Proteomes" id="UP001160483">
    <property type="component" value="Unassembled WGS sequence"/>
</dbReference>